<evidence type="ECO:0000259" key="1">
    <source>
        <dbReference type="Pfam" id="PF07238"/>
    </source>
</evidence>
<dbReference type="EMBL" id="JAATJM010000001">
    <property type="protein sequence ID" value="NJC40648.1"/>
    <property type="molecule type" value="Genomic_DNA"/>
</dbReference>
<evidence type="ECO:0000313" key="2">
    <source>
        <dbReference type="EMBL" id="NJC40648.1"/>
    </source>
</evidence>
<comment type="caution">
    <text evidence="2">The sequence shown here is derived from an EMBL/GenBank/DDBJ whole genome shotgun (WGS) entry which is preliminary data.</text>
</comment>
<accession>A0A7X5YIZ6</accession>
<proteinExistence type="predicted"/>
<name>A0A7X5YIZ6_9CAUL</name>
<evidence type="ECO:0000313" key="3">
    <source>
        <dbReference type="Proteomes" id="UP000587415"/>
    </source>
</evidence>
<dbReference type="RefSeq" id="WP_168045511.1">
    <property type="nucleotide sequence ID" value="NZ_JAATJM010000001.1"/>
</dbReference>
<gene>
    <name evidence="2" type="ORF">GGQ87_000906</name>
</gene>
<feature type="domain" description="PilZ" evidence="1">
    <location>
        <begin position="6"/>
        <end position="78"/>
    </location>
</feature>
<keyword evidence="3" id="KW-1185">Reference proteome</keyword>
<dbReference type="AlphaFoldDB" id="A0A7X5YIZ6"/>
<protein>
    <recommendedName>
        <fullName evidence="1">PilZ domain-containing protein</fullName>
    </recommendedName>
</protein>
<organism evidence="2 3">
    <name type="scientific">Brevundimonas alba</name>
    <dbReference type="NCBI Taxonomy" id="74314"/>
    <lineage>
        <taxon>Bacteria</taxon>
        <taxon>Pseudomonadati</taxon>
        <taxon>Pseudomonadota</taxon>
        <taxon>Alphaproteobacteria</taxon>
        <taxon>Caulobacterales</taxon>
        <taxon>Caulobacteraceae</taxon>
        <taxon>Brevundimonas</taxon>
    </lineage>
</organism>
<reference evidence="2 3" key="1">
    <citation type="submission" date="2020-03" db="EMBL/GenBank/DDBJ databases">
        <title>Genomic Encyclopedia of Type Strains, Phase IV (KMG-IV): sequencing the most valuable type-strain genomes for metagenomic binning, comparative biology and taxonomic classification.</title>
        <authorList>
            <person name="Goeker M."/>
        </authorList>
    </citation>
    <scope>NUCLEOTIDE SEQUENCE [LARGE SCALE GENOMIC DNA]</scope>
    <source>
        <strain evidence="2 3">DSM 4736</strain>
    </source>
</reference>
<sequence length="109" mass="11577">MNRPEDRRLEPRAPANARGLVVSPGLELPCLIVDQSGSGVRLRLDRNLALPNQILLIDMAQATAVEADVVWRKGMEAGIKRSGGAASLRGLVPSRLAGARAAFLRAGGR</sequence>
<dbReference type="Proteomes" id="UP000587415">
    <property type="component" value="Unassembled WGS sequence"/>
</dbReference>
<dbReference type="GO" id="GO:0035438">
    <property type="term" value="F:cyclic-di-GMP binding"/>
    <property type="evidence" value="ECO:0007669"/>
    <property type="project" value="InterPro"/>
</dbReference>
<dbReference type="SUPFAM" id="SSF141371">
    <property type="entry name" value="PilZ domain-like"/>
    <property type="match status" value="1"/>
</dbReference>
<dbReference type="InterPro" id="IPR009875">
    <property type="entry name" value="PilZ_domain"/>
</dbReference>
<dbReference type="Pfam" id="PF07238">
    <property type="entry name" value="PilZ"/>
    <property type="match status" value="1"/>
</dbReference>